<evidence type="ECO:0000256" key="8">
    <source>
        <dbReference type="SAM" id="MobiDB-lite"/>
    </source>
</evidence>
<dbReference type="PANTHER" id="PTHR45793:SF5">
    <property type="entry name" value="HOMEOTIC PROTEIN OCELLILESS"/>
    <property type="match status" value="1"/>
</dbReference>
<dbReference type="STRING" id="10195.A0A3M7RHJ0"/>
<keyword evidence="4 6" id="KW-0371">Homeobox</keyword>
<accession>A0A3M7RHJ0</accession>
<evidence type="ECO:0000313" key="11">
    <source>
        <dbReference type="Proteomes" id="UP000276133"/>
    </source>
</evidence>
<dbReference type="PROSITE" id="PS50071">
    <property type="entry name" value="HOMEOBOX_2"/>
    <property type="match status" value="1"/>
</dbReference>
<reference evidence="10 11" key="1">
    <citation type="journal article" date="2018" name="Sci. Rep.">
        <title>Genomic signatures of local adaptation to the degree of environmental predictability in rotifers.</title>
        <authorList>
            <person name="Franch-Gras L."/>
            <person name="Hahn C."/>
            <person name="Garcia-Roger E.M."/>
            <person name="Carmona M.J."/>
            <person name="Serra M."/>
            <person name="Gomez A."/>
        </authorList>
    </citation>
    <scope>NUCLEOTIDE SEQUENCE [LARGE SCALE GENOMIC DNA]</scope>
    <source>
        <strain evidence="10">HYR1</strain>
    </source>
</reference>
<evidence type="ECO:0000256" key="6">
    <source>
        <dbReference type="PROSITE-ProRule" id="PRU00108"/>
    </source>
</evidence>
<dbReference type="InterPro" id="IPR001356">
    <property type="entry name" value="HD"/>
</dbReference>
<feature type="region of interest" description="Disordered" evidence="8">
    <location>
        <begin position="1"/>
        <end position="64"/>
    </location>
</feature>
<dbReference type="OrthoDB" id="6159439at2759"/>
<feature type="region of interest" description="Disordered" evidence="8">
    <location>
        <begin position="284"/>
        <end position="327"/>
    </location>
</feature>
<feature type="compositionally biased region" description="Basic residues" evidence="8">
    <location>
        <begin position="183"/>
        <end position="193"/>
    </location>
</feature>
<evidence type="ECO:0000259" key="9">
    <source>
        <dbReference type="PROSITE" id="PS50071"/>
    </source>
</evidence>
<keyword evidence="5 6" id="KW-0539">Nucleus</keyword>
<organism evidence="10 11">
    <name type="scientific">Brachionus plicatilis</name>
    <name type="common">Marine rotifer</name>
    <name type="synonym">Brachionus muelleri</name>
    <dbReference type="NCBI Taxonomy" id="10195"/>
    <lineage>
        <taxon>Eukaryota</taxon>
        <taxon>Metazoa</taxon>
        <taxon>Spiralia</taxon>
        <taxon>Gnathifera</taxon>
        <taxon>Rotifera</taxon>
        <taxon>Eurotatoria</taxon>
        <taxon>Monogononta</taxon>
        <taxon>Pseudotrocha</taxon>
        <taxon>Ploima</taxon>
        <taxon>Brachionidae</taxon>
        <taxon>Brachionus</taxon>
    </lineage>
</organism>
<dbReference type="GO" id="GO:0000978">
    <property type="term" value="F:RNA polymerase II cis-regulatory region sequence-specific DNA binding"/>
    <property type="evidence" value="ECO:0007669"/>
    <property type="project" value="TreeGrafter"/>
</dbReference>
<gene>
    <name evidence="10" type="ORF">BpHYR1_014671</name>
</gene>
<dbReference type="InterPro" id="IPR017970">
    <property type="entry name" value="Homeobox_CS"/>
</dbReference>
<feature type="compositionally biased region" description="Polar residues" evidence="8">
    <location>
        <begin position="289"/>
        <end position="301"/>
    </location>
</feature>
<feature type="region of interest" description="Disordered" evidence="8">
    <location>
        <begin position="178"/>
        <end position="197"/>
    </location>
</feature>
<dbReference type="PROSITE" id="PS00027">
    <property type="entry name" value="HOMEOBOX_1"/>
    <property type="match status" value="1"/>
</dbReference>
<dbReference type="PANTHER" id="PTHR45793">
    <property type="entry name" value="HOMEOBOX PROTEIN"/>
    <property type="match status" value="1"/>
</dbReference>
<feature type="compositionally biased region" description="Low complexity" evidence="8">
    <location>
        <begin position="369"/>
        <end position="390"/>
    </location>
</feature>
<proteinExistence type="predicted"/>
<evidence type="ECO:0000313" key="10">
    <source>
        <dbReference type="EMBL" id="RNA23021.1"/>
    </source>
</evidence>
<evidence type="ECO:0000256" key="3">
    <source>
        <dbReference type="ARBA" id="ARBA00023125"/>
    </source>
</evidence>
<keyword evidence="2" id="KW-0217">Developmental protein</keyword>
<feature type="region of interest" description="Disordered" evidence="8">
    <location>
        <begin position="360"/>
        <end position="399"/>
    </location>
</feature>
<evidence type="ECO:0000256" key="1">
    <source>
        <dbReference type="ARBA" id="ARBA00004123"/>
    </source>
</evidence>
<evidence type="ECO:0000256" key="2">
    <source>
        <dbReference type="ARBA" id="ARBA00022473"/>
    </source>
</evidence>
<comment type="caution">
    <text evidence="10">The sequence shown here is derived from an EMBL/GenBank/DDBJ whole genome shotgun (WGS) entry which is preliminary data.</text>
</comment>
<dbReference type="GO" id="GO:0005634">
    <property type="term" value="C:nucleus"/>
    <property type="evidence" value="ECO:0007669"/>
    <property type="project" value="UniProtKB-SubCell"/>
</dbReference>
<dbReference type="AlphaFoldDB" id="A0A3M7RHJ0"/>
<dbReference type="EMBL" id="REGN01003358">
    <property type="protein sequence ID" value="RNA23021.1"/>
    <property type="molecule type" value="Genomic_DNA"/>
</dbReference>
<dbReference type="SMART" id="SM00389">
    <property type="entry name" value="HOX"/>
    <property type="match status" value="1"/>
</dbReference>
<evidence type="ECO:0000256" key="5">
    <source>
        <dbReference type="ARBA" id="ARBA00023242"/>
    </source>
</evidence>
<dbReference type="SUPFAM" id="SSF46689">
    <property type="entry name" value="Homeodomain-like"/>
    <property type="match status" value="1"/>
</dbReference>
<dbReference type="CDD" id="cd00086">
    <property type="entry name" value="homeodomain"/>
    <property type="match status" value="1"/>
</dbReference>
<keyword evidence="11" id="KW-1185">Reference proteome</keyword>
<dbReference type="InterPro" id="IPR009057">
    <property type="entry name" value="Homeodomain-like_sf"/>
</dbReference>
<name>A0A3M7RHJ0_BRAPC</name>
<feature type="compositionally biased region" description="Polar residues" evidence="8">
    <location>
        <begin position="49"/>
        <end position="64"/>
    </location>
</feature>
<feature type="DNA-binding region" description="Homeobox" evidence="6">
    <location>
        <begin position="189"/>
        <end position="248"/>
    </location>
</feature>
<dbReference type="GO" id="GO:0000981">
    <property type="term" value="F:DNA-binding transcription factor activity, RNA polymerase II-specific"/>
    <property type="evidence" value="ECO:0007669"/>
    <property type="project" value="InterPro"/>
</dbReference>
<comment type="subcellular location">
    <subcellularLocation>
        <location evidence="1 6 7">Nucleus</location>
    </subcellularLocation>
</comment>
<feature type="compositionally biased region" description="Polar residues" evidence="8">
    <location>
        <begin position="1"/>
        <end position="42"/>
    </location>
</feature>
<dbReference type="Proteomes" id="UP000276133">
    <property type="component" value="Unassembled WGS sequence"/>
</dbReference>
<evidence type="ECO:0000256" key="7">
    <source>
        <dbReference type="RuleBase" id="RU000682"/>
    </source>
</evidence>
<protein>
    <submittedName>
        <fullName evidence="10">Diencephalon mesencephalon homeobox 1</fullName>
    </submittedName>
</protein>
<sequence>MPSYETQYNCENSSQGYSLDQYEASTDSNSSSPRTQYSNSSLKARDSYPTPSTDSSNEPDESTSFNYPFSALNACDPYKLMKFGENNFNNLMYNGNQLEQFLNSGENRISYNGENVLQSYSVANFDPNFVPNRLALNNQNTEPEPKPTRLSTSPKIQNTDDISQQFLMQPPDSDSIEAATANAKRKRPQRRSRTKFEKEQLDILESTFQKTHYPDVNLIDRISRMCNLTTERISVWFQNRRARFKRTKKGQKEEPAIPDHNPILEELGLYNSSELEKSNLNKFEEQRNENAPSPLNENQNESEIRQPEETPGNNHKPIFNPMTLPANKSCQNLSQNYYMPLNKAEPYYYQDNNNQLEKSQLNEPADEQNSSSSPSSRNSSPKPQSNSSTPSPNPEETSQNFYAQLPNTINQYSLPAAMNYQSGLGNFYYMPPIQTYAQNLPSIFQPYMDHNKPDISNLGYFHGFNPQTLPSYYGSV</sequence>
<feature type="domain" description="Homeobox" evidence="9">
    <location>
        <begin position="187"/>
        <end position="247"/>
    </location>
</feature>
<dbReference type="Pfam" id="PF00046">
    <property type="entry name" value="Homeodomain"/>
    <property type="match status" value="1"/>
</dbReference>
<evidence type="ECO:0000256" key="4">
    <source>
        <dbReference type="ARBA" id="ARBA00023155"/>
    </source>
</evidence>
<keyword evidence="3 6" id="KW-0238">DNA-binding</keyword>
<dbReference type="Gene3D" id="1.10.10.60">
    <property type="entry name" value="Homeodomain-like"/>
    <property type="match status" value="1"/>
</dbReference>
<feature type="region of interest" description="Disordered" evidence="8">
    <location>
        <begin position="137"/>
        <end position="156"/>
    </location>
</feature>